<organism evidence="1 2">
    <name type="scientific">Metabacillus hrfriensis</name>
    <dbReference type="NCBI Taxonomy" id="3048891"/>
    <lineage>
        <taxon>Bacteria</taxon>
        <taxon>Bacillati</taxon>
        <taxon>Bacillota</taxon>
        <taxon>Bacilli</taxon>
        <taxon>Bacillales</taxon>
        <taxon>Bacillaceae</taxon>
        <taxon>Metabacillus</taxon>
    </lineage>
</organism>
<evidence type="ECO:0000313" key="2">
    <source>
        <dbReference type="Proteomes" id="UP001226091"/>
    </source>
</evidence>
<name>A0ACD4RHY7_9BACI</name>
<dbReference type="EMBL" id="CP126116">
    <property type="protein sequence ID" value="WHZ60093.1"/>
    <property type="molecule type" value="Genomic_DNA"/>
</dbReference>
<dbReference type="Proteomes" id="UP001226091">
    <property type="component" value="Chromosome"/>
</dbReference>
<proteinExistence type="predicted"/>
<gene>
    <name evidence="1" type="ORF">QLQ22_12490</name>
</gene>
<reference evidence="2" key="1">
    <citation type="journal article" date="2025" name="Aquaculture">
        <title>Assessment of the bioflocculant production and safety properties of Metabacillus hrfriensis sp. nov. based on phenotypic and whole-genome sequencing analysis.</title>
        <authorList>
            <person name="Zhang R."/>
            <person name="Zhao Z."/>
            <person name="Luo L."/>
            <person name="Wang S."/>
            <person name="Guo K."/>
            <person name="Xu W."/>
        </authorList>
    </citation>
    <scope>NUCLEOTIDE SEQUENCE [LARGE SCALE GENOMIC DNA]</scope>
    <source>
        <strain evidence="2">CT-WN-B3</strain>
    </source>
</reference>
<sequence>MEKIYQKNYSKKEKLERNKETIDEQLLKHWTKIYFNVSNHIPDSLHHYTSLSAAKGILDNRELWLSNVKTMNDPDELSYGYRLIALAMEELVGYASIFGSHQAKLKNLIEVMKHLAEQKVIIGNAEIYLTCFSAAENTIRQWVTYGDTAAGVSIKFANKLKKSQNTISKLLTARVNNTDEDDLSNNLKRDVFDVNSLPEEVKETIKLYEENYYGFKQVEYVEEKNAKSSNFYINLVSSLDRDLQELFRDQKNNDDLDTKSPTEFVDFVCKGAVSRAATSFFIKMALLALSVKHHHWKDEKEWRLILLMHSPLVNNYNIHFLNKPGALVPFIKYFIQPGDIKEICLGPKTNKVISHLALDYYSIVNPKYKDLVIIESNIKMA</sequence>
<evidence type="ECO:0000313" key="1">
    <source>
        <dbReference type="EMBL" id="WHZ60093.1"/>
    </source>
</evidence>
<protein>
    <submittedName>
        <fullName evidence="1">DUF2971 domain-containing protein</fullName>
    </submittedName>
</protein>
<accession>A0ACD4RHY7</accession>
<keyword evidence="2" id="KW-1185">Reference proteome</keyword>